<accession>A0AAV5SA07</accession>
<proteinExistence type="predicted"/>
<protein>
    <submittedName>
        <fullName evidence="1">Uncharacterized protein</fullName>
    </submittedName>
</protein>
<evidence type="ECO:0000313" key="2">
    <source>
        <dbReference type="Proteomes" id="UP001432027"/>
    </source>
</evidence>
<sequence>MLILSSIPPMFSARPWDLLREDVQEEFLTSAFLDSNDLPERLKPGDLIEFWRKSGTSHFRMDTSPAR</sequence>
<dbReference type="EMBL" id="BTSX01000001">
    <property type="protein sequence ID" value="GMS79743.1"/>
    <property type="molecule type" value="Genomic_DNA"/>
</dbReference>
<comment type="caution">
    <text evidence="1">The sequence shown here is derived from an EMBL/GenBank/DDBJ whole genome shotgun (WGS) entry which is preliminary data.</text>
</comment>
<gene>
    <name evidence="1" type="ORF">PENTCL1PPCAC_1918</name>
</gene>
<keyword evidence="2" id="KW-1185">Reference proteome</keyword>
<dbReference type="Proteomes" id="UP001432027">
    <property type="component" value="Unassembled WGS sequence"/>
</dbReference>
<reference evidence="1" key="1">
    <citation type="submission" date="2023-10" db="EMBL/GenBank/DDBJ databases">
        <title>Genome assembly of Pristionchus species.</title>
        <authorList>
            <person name="Yoshida K."/>
            <person name="Sommer R.J."/>
        </authorList>
    </citation>
    <scope>NUCLEOTIDE SEQUENCE</scope>
    <source>
        <strain evidence="1">RS0144</strain>
    </source>
</reference>
<dbReference type="AlphaFoldDB" id="A0AAV5SA07"/>
<evidence type="ECO:0000313" key="1">
    <source>
        <dbReference type="EMBL" id="GMS79743.1"/>
    </source>
</evidence>
<name>A0AAV5SA07_9BILA</name>
<organism evidence="1 2">
    <name type="scientific">Pristionchus entomophagus</name>
    <dbReference type="NCBI Taxonomy" id="358040"/>
    <lineage>
        <taxon>Eukaryota</taxon>
        <taxon>Metazoa</taxon>
        <taxon>Ecdysozoa</taxon>
        <taxon>Nematoda</taxon>
        <taxon>Chromadorea</taxon>
        <taxon>Rhabditida</taxon>
        <taxon>Rhabditina</taxon>
        <taxon>Diplogasteromorpha</taxon>
        <taxon>Diplogasteroidea</taxon>
        <taxon>Neodiplogasteridae</taxon>
        <taxon>Pristionchus</taxon>
    </lineage>
</organism>